<feature type="region of interest" description="Disordered" evidence="1">
    <location>
        <begin position="95"/>
        <end position="116"/>
    </location>
</feature>
<name>A0AAW2VDN0_9LAMI</name>
<feature type="compositionally biased region" description="Polar residues" evidence="1">
    <location>
        <begin position="104"/>
        <end position="116"/>
    </location>
</feature>
<reference evidence="2" key="1">
    <citation type="submission" date="2020-06" db="EMBL/GenBank/DDBJ databases">
        <authorList>
            <person name="Li T."/>
            <person name="Hu X."/>
            <person name="Zhang T."/>
            <person name="Song X."/>
            <person name="Zhang H."/>
            <person name="Dai N."/>
            <person name="Sheng W."/>
            <person name="Hou X."/>
            <person name="Wei L."/>
        </authorList>
    </citation>
    <scope>NUCLEOTIDE SEQUENCE</scope>
    <source>
        <strain evidence="2">KEN1</strain>
        <tissue evidence="2">Leaf</tissue>
    </source>
</reference>
<proteinExistence type="predicted"/>
<comment type="caution">
    <text evidence="2">The sequence shown here is derived from an EMBL/GenBank/DDBJ whole genome shotgun (WGS) entry which is preliminary data.</text>
</comment>
<gene>
    <name evidence="2" type="ORF">Slati_2906600</name>
</gene>
<protein>
    <submittedName>
        <fullName evidence="2">Uncharacterized protein</fullName>
    </submittedName>
</protein>
<dbReference type="EMBL" id="JACGWN010000010">
    <property type="protein sequence ID" value="KAL0427318.1"/>
    <property type="molecule type" value="Genomic_DNA"/>
</dbReference>
<accession>A0AAW2VDN0</accession>
<dbReference type="AlphaFoldDB" id="A0AAW2VDN0"/>
<feature type="region of interest" description="Disordered" evidence="1">
    <location>
        <begin position="37"/>
        <end position="60"/>
    </location>
</feature>
<evidence type="ECO:0000313" key="2">
    <source>
        <dbReference type="EMBL" id="KAL0427318.1"/>
    </source>
</evidence>
<evidence type="ECO:0000256" key="1">
    <source>
        <dbReference type="SAM" id="MobiDB-lite"/>
    </source>
</evidence>
<organism evidence="2">
    <name type="scientific">Sesamum latifolium</name>
    <dbReference type="NCBI Taxonomy" id="2727402"/>
    <lineage>
        <taxon>Eukaryota</taxon>
        <taxon>Viridiplantae</taxon>
        <taxon>Streptophyta</taxon>
        <taxon>Embryophyta</taxon>
        <taxon>Tracheophyta</taxon>
        <taxon>Spermatophyta</taxon>
        <taxon>Magnoliopsida</taxon>
        <taxon>eudicotyledons</taxon>
        <taxon>Gunneridae</taxon>
        <taxon>Pentapetalae</taxon>
        <taxon>asterids</taxon>
        <taxon>lamiids</taxon>
        <taxon>Lamiales</taxon>
        <taxon>Pedaliaceae</taxon>
        <taxon>Sesamum</taxon>
    </lineage>
</organism>
<sequence length="116" mass="12358">MANSDNRGDHGSYEGNSSLPVAFGLAGLPVDPIMGDVNILEPDPAPKANTPAPTSAPDQTVGPAVLNPLFYEQLHQFIMETINLTLLPTEKWRNTSKSRYGRASSCQASAGSIHSH</sequence>
<reference evidence="2" key="2">
    <citation type="journal article" date="2024" name="Plant">
        <title>Genomic evolution and insights into agronomic trait innovations of Sesamum species.</title>
        <authorList>
            <person name="Miao H."/>
            <person name="Wang L."/>
            <person name="Qu L."/>
            <person name="Liu H."/>
            <person name="Sun Y."/>
            <person name="Le M."/>
            <person name="Wang Q."/>
            <person name="Wei S."/>
            <person name="Zheng Y."/>
            <person name="Lin W."/>
            <person name="Duan Y."/>
            <person name="Cao H."/>
            <person name="Xiong S."/>
            <person name="Wang X."/>
            <person name="Wei L."/>
            <person name="Li C."/>
            <person name="Ma Q."/>
            <person name="Ju M."/>
            <person name="Zhao R."/>
            <person name="Li G."/>
            <person name="Mu C."/>
            <person name="Tian Q."/>
            <person name="Mei H."/>
            <person name="Zhang T."/>
            <person name="Gao T."/>
            <person name="Zhang H."/>
        </authorList>
    </citation>
    <scope>NUCLEOTIDE SEQUENCE</scope>
    <source>
        <strain evidence="2">KEN1</strain>
    </source>
</reference>